<dbReference type="PRINTS" id="PR01036">
    <property type="entry name" value="TCRTETB"/>
</dbReference>
<dbReference type="NCBIfam" id="TIGR00711">
    <property type="entry name" value="efflux_EmrB"/>
    <property type="match status" value="1"/>
</dbReference>
<accession>A0ABP7HXN2</accession>
<evidence type="ECO:0000256" key="2">
    <source>
        <dbReference type="ARBA" id="ARBA00022448"/>
    </source>
</evidence>
<keyword evidence="2" id="KW-0813">Transport</keyword>
<proteinExistence type="predicted"/>
<feature type="transmembrane region" description="Helical" evidence="7">
    <location>
        <begin position="133"/>
        <end position="154"/>
    </location>
</feature>
<feature type="transmembrane region" description="Helical" evidence="7">
    <location>
        <begin position="220"/>
        <end position="242"/>
    </location>
</feature>
<dbReference type="EMBL" id="BAABCM010000002">
    <property type="protein sequence ID" value="GAA3801263.1"/>
    <property type="molecule type" value="Genomic_DNA"/>
</dbReference>
<sequence length="503" mass="50559">MDGSKRWWALGALAVALLAFGLDVTVLSVALPTLAVDLEASTSELQWFSNAYTLVLAAGLLPAGLLGDKFGTKRFLLGGLAVFGLASVACAFAGSAGMLIAARAILGLGAAALVPLSMSVLNALFPGADRGRAIAVWAAAMAVGIPLGPVVGGWLLDNFWWGSVFLLNVPAVLAGLVLLAWLVPDLPGDRGRRFDLPGVVLSSASLVALTYGLVEAGDRGWGSATVLGPVLGGLALLAGFVVHQARAAHPLLDLGLFASPGFRWGAVLATLASFAMMGALFLLPQYFQAVHATDALGTGLRLLPVVGGLLVGVRVAEWLRPRLGARVLVSTGFVLMTGGLVAGTATGTGDGYGYAAVWVSLVGLGLGFALPPSMDIAMGALSPGRSGVGGGVLQAMRQVGGTLGVAILGTVLNAGYRGGVDVAGLPDDVAAAVRDSAAAGVQVAARVPALLGSVRESFVAGMSATLWVCAGFALVGAVLAALFLPRQAQDVAGAESGHEFVAG</sequence>
<evidence type="ECO:0000256" key="5">
    <source>
        <dbReference type="ARBA" id="ARBA00022989"/>
    </source>
</evidence>
<keyword evidence="6 7" id="KW-0472">Membrane</keyword>
<dbReference type="PROSITE" id="PS50850">
    <property type="entry name" value="MFS"/>
    <property type="match status" value="1"/>
</dbReference>
<feature type="transmembrane region" description="Helical" evidence="7">
    <location>
        <begin position="75"/>
        <end position="94"/>
    </location>
</feature>
<feature type="transmembrane region" description="Helical" evidence="7">
    <location>
        <begin position="262"/>
        <end position="283"/>
    </location>
</feature>
<feature type="transmembrane region" description="Helical" evidence="7">
    <location>
        <begin position="47"/>
        <end position="66"/>
    </location>
</feature>
<comment type="caution">
    <text evidence="9">The sequence shown here is derived from an EMBL/GenBank/DDBJ whole genome shotgun (WGS) entry which is preliminary data.</text>
</comment>
<dbReference type="RefSeq" id="WP_020420295.1">
    <property type="nucleotide sequence ID" value="NZ_BAABCM010000002.1"/>
</dbReference>
<evidence type="ECO:0000256" key="6">
    <source>
        <dbReference type="ARBA" id="ARBA00023136"/>
    </source>
</evidence>
<feature type="transmembrane region" description="Helical" evidence="7">
    <location>
        <begin position="100"/>
        <end position="121"/>
    </location>
</feature>
<dbReference type="CDD" id="cd17321">
    <property type="entry name" value="MFS_MMR_MDR_like"/>
    <property type="match status" value="1"/>
</dbReference>
<evidence type="ECO:0000313" key="9">
    <source>
        <dbReference type="EMBL" id="GAA3801263.1"/>
    </source>
</evidence>
<evidence type="ECO:0000256" key="7">
    <source>
        <dbReference type="SAM" id="Phobius"/>
    </source>
</evidence>
<feature type="transmembrane region" description="Helical" evidence="7">
    <location>
        <begin position="323"/>
        <end position="345"/>
    </location>
</feature>
<dbReference type="InterPro" id="IPR004638">
    <property type="entry name" value="EmrB-like"/>
</dbReference>
<feature type="domain" description="Major facilitator superfamily (MFS) profile" evidence="8">
    <location>
        <begin position="9"/>
        <end position="488"/>
    </location>
</feature>
<feature type="transmembrane region" description="Helical" evidence="7">
    <location>
        <begin position="464"/>
        <end position="484"/>
    </location>
</feature>
<keyword evidence="10" id="KW-1185">Reference proteome</keyword>
<dbReference type="SUPFAM" id="SSF103473">
    <property type="entry name" value="MFS general substrate transporter"/>
    <property type="match status" value="1"/>
</dbReference>
<name>A0ABP7HXN2_9PSEU</name>
<dbReference type="Gene3D" id="1.20.1720.10">
    <property type="entry name" value="Multidrug resistance protein D"/>
    <property type="match status" value="1"/>
</dbReference>
<feature type="transmembrane region" description="Helical" evidence="7">
    <location>
        <begin position="351"/>
        <end position="370"/>
    </location>
</feature>
<dbReference type="InterPro" id="IPR020846">
    <property type="entry name" value="MFS_dom"/>
</dbReference>
<protein>
    <submittedName>
        <fullName evidence="9">DHA2 family efflux MFS transporter permease subunit</fullName>
    </submittedName>
</protein>
<organism evidence="9 10">
    <name type="scientific">Amycolatopsis tucumanensis</name>
    <dbReference type="NCBI Taxonomy" id="401106"/>
    <lineage>
        <taxon>Bacteria</taxon>
        <taxon>Bacillati</taxon>
        <taxon>Actinomycetota</taxon>
        <taxon>Actinomycetes</taxon>
        <taxon>Pseudonocardiales</taxon>
        <taxon>Pseudonocardiaceae</taxon>
        <taxon>Amycolatopsis</taxon>
    </lineage>
</organism>
<comment type="subcellular location">
    <subcellularLocation>
        <location evidence="1">Cell membrane</location>
        <topology evidence="1">Multi-pass membrane protein</topology>
    </subcellularLocation>
</comment>
<dbReference type="InterPro" id="IPR011701">
    <property type="entry name" value="MFS"/>
</dbReference>
<dbReference type="PANTHER" id="PTHR42718">
    <property type="entry name" value="MAJOR FACILITATOR SUPERFAMILY MULTIDRUG TRANSPORTER MFSC"/>
    <property type="match status" value="1"/>
</dbReference>
<gene>
    <name evidence="9" type="ORF">GCM10022380_18370</name>
</gene>
<dbReference type="Pfam" id="PF07690">
    <property type="entry name" value="MFS_1"/>
    <property type="match status" value="1"/>
</dbReference>
<evidence type="ECO:0000256" key="3">
    <source>
        <dbReference type="ARBA" id="ARBA00022475"/>
    </source>
</evidence>
<dbReference type="Gene3D" id="1.20.1250.20">
    <property type="entry name" value="MFS general substrate transporter like domains"/>
    <property type="match status" value="1"/>
</dbReference>
<reference evidence="10" key="1">
    <citation type="journal article" date="2019" name="Int. J. Syst. Evol. Microbiol.">
        <title>The Global Catalogue of Microorganisms (GCM) 10K type strain sequencing project: providing services to taxonomists for standard genome sequencing and annotation.</title>
        <authorList>
            <consortium name="The Broad Institute Genomics Platform"/>
            <consortium name="The Broad Institute Genome Sequencing Center for Infectious Disease"/>
            <person name="Wu L."/>
            <person name="Ma J."/>
        </authorList>
    </citation>
    <scope>NUCLEOTIDE SEQUENCE [LARGE SCALE GENOMIC DNA]</scope>
    <source>
        <strain evidence="10">JCM 17017</strain>
    </source>
</reference>
<keyword evidence="4 7" id="KW-0812">Transmembrane</keyword>
<feature type="transmembrane region" description="Helical" evidence="7">
    <location>
        <begin position="295"/>
        <end position="316"/>
    </location>
</feature>
<keyword evidence="3" id="KW-1003">Cell membrane</keyword>
<feature type="transmembrane region" description="Helical" evidence="7">
    <location>
        <begin position="160"/>
        <end position="182"/>
    </location>
</feature>
<evidence type="ECO:0000256" key="4">
    <source>
        <dbReference type="ARBA" id="ARBA00022692"/>
    </source>
</evidence>
<dbReference type="Proteomes" id="UP001501624">
    <property type="component" value="Unassembled WGS sequence"/>
</dbReference>
<evidence type="ECO:0000313" key="10">
    <source>
        <dbReference type="Proteomes" id="UP001501624"/>
    </source>
</evidence>
<evidence type="ECO:0000256" key="1">
    <source>
        <dbReference type="ARBA" id="ARBA00004651"/>
    </source>
</evidence>
<dbReference type="InterPro" id="IPR036259">
    <property type="entry name" value="MFS_trans_sf"/>
</dbReference>
<dbReference type="PANTHER" id="PTHR42718:SF42">
    <property type="entry name" value="EXPORT PROTEIN"/>
    <property type="match status" value="1"/>
</dbReference>
<keyword evidence="5 7" id="KW-1133">Transmembrane helix</keyword>
<evidence type="ECO:0000259" key="8">
    <source>
        <dbReference type="PROSITE" id="PS50850"/>
    </source>
</evidence>